<dbReference type="Proteomes" id="UP000216147">
    <property type="component" value="Unassembled WGS sequence"/>
</dbReference>
<dbReference type="CDD" id="cd17511">
    <property type="entry name" value="YbjN_AmyR-like"/>
    <property type="match status" value="1"/>
</dbReference>
<evidence type="ECO:0008006" key="4">
    <source>
        <dbReference type="Google" id="ProtNLM"/>
    </source>
</evidence>
<dbReference type="Pfam" id="PF10722">
    <property type="entry name" value="YbjN"/>
    <property type="match status" value="1"/>
</dbReference>
<dbReference type="AlphaFoldDB" id="A0A258HMS8"/>
<feature type="signal peptide" evidence="1">
    <location>
        <begin position="1"/>
        <end position="23"/>
    </location>
</feature>
<feature type="chain" id="PRO_5013124654" description="YbjN domain-containing protein" evidence="1">
    <location>
        <begin position="24"/>
        <end position="183"/>
    </location>
</feature>
<name>A0A258HMS8_9CAUL</name>
<evidence type="ECO:0000256" key="1">
    <source>
        <dbReference type="SAM" id="SignalP"/>
    </source>
</evidence>
<comment type="caution">
    <text evidence="2">The sequence shown here is derived from an EMBL/GenBank/DDBJ whole genome shotgun (WGS) entry which is preliminary data.</text>
</comment>
<evidence type="ECO:0000313" key="2">
    <source>
        <dbReference type="EMBL" id="OYX58186.1"/>
    </source>
</evidence>
<evidence type="ECO:0000313" key="3">
    <source>
        <dbReference type="Proteomes" id="UP000216147"/>
    </source>
</evidence>
<accession>A0A258HMS8</accession>
<gene>
    <name evidence="2" type="ORF">B7Y86_04065</name>
</gene>
<organism evidence="2 3">
    <name type="scientific">Brevundimonas subvibrioides</name>
    <dbReference type="NCBI Taxonomy" id="74313"/>
    <lineage>
        <taxon>Bacteria</taxon>
        <taxon>Pseudomonadati</taxon>
        <taxon>Pseudomonadota</taxon>
        <taxon>Alphaproteobacteria</taxon>
        <taxon>Caulobacterales</taxon>
        <taxon>Caulobacteraceae</taxon>
        <taxon>Brevundimonas</taxon>
    </lineage>
</organism>
<protein>
    <recommendedName>
        <fullName evidence="4">YbjN domain-containing protein</fullName>
    </recommendedName>
</protein>
<proteinExistence type="predicted"/>
<dbReference type="EMBL" id="NCEQ01000003">
    <property type="protein sequence ID" value="OYX58186.1"/>
    <property type="molecule type" value="Genomic_DNA"/>
</dbReference>
<dbReference type="InterPro" id="IPR019660">
    <property type="entry name" value="Put_sensory_transdc_reg_YbjN"/>
</dbReference>
<sequence length="183" mass="18950">MPMKSIAAAAAALLAVTGAPALAQDAPAAAATQSAPARWSGLTVAEITGRLTAAGLTVAPPQTNNDRVYLRVEDGPMRWVMTLFSCTDGACPDVQFTAVFSGADATPDIVSRWNGDRRFVKAFYAAPETEGADPQAVAQYDVLLSAGAGPRQLDDPIQVWRSLANDLGRTVARPQAGAAAPAN</sequence>
<keyword evidence="1" id="KW-0732">Signal</keyword>
<reference evidence="2 3" key="1">
    <citation type="submission" date="2017-03" db="EMBL/GenBank/DDBJ databases">
        <title>Lifting the veil on microbial sulfur biogeochemistry in mining wastewaters.</title>
        <authorList>
            <person name="Kantor R.S."/>
            <person name="Colenbrander Nelson T."/>
            <person name="Marshall S."/>
            <person name="Bennett D."/>
            <person name="Apte S."/>
            <person name="Camacho D."/>
            <person name="Thomas B.C."/>
            <person name="Warren L.A."/>
            <person name="Banfield J.F."/>
        </authorList>
    </citation>
    <scope>NUCLEOTIDE SEQUENCE [LARGE SCALE GENOMIC DNA]</scope>
    <source>
        <strain evidence="2">32-68-21</strain>
    </source>
</reference>